<organism evidence="2 3">
    <name type="scientific">Prorocentrum cordatum</name>
    <dbReference type="NCBI Taxonomy" id="2364126"/>
    <lineage>
        <taxon>Eukaryota</taxon>
        <taxon>Sar</taxon>
        <taxon>Alveolata</taxon>
        <taxon>Dinophyceae</taxon>
        <taxon>Prorocentrales</taxon>
        <taxon>Prorocentraceae</taxon>
        <taxon>Prorocentrum</taxon>
    </lineage>
</organism>
<evidence type="ECO:0000313" key="3">
    <source>
        <dbReference type="Proteomes" id="UP001189429"/>
    </source>
</evidence>
<evidence type="ECO:0000313" key="2">
    <source>
        <dbReference type="EMBL" id="CAK0813583.1"/>
    </source>
</evidence>
<feature type="compositionally biased region" description="Basic and acidic residues" evidence="1">
    <location>
        <begin position="611"/>
        <end position="626"/>
    </location>
</feature>
<feature type="non-terminal residue" evidence="2">
    <location>
        <position position="1"/>
    </location>
</feature>
<protein>
    <submittedName>
        <fullName evidence="2">Uncharacterized protein</fullName>
    </submittedName>
</protein>
<dbReference type="Proteomes" id="UP001189429">
    <property type="component" value="Unassembled WGS sequence"/>
</dbReference>
<evidence type="ECO:0000256" key="1">
    <source>
        <dbReference type="SAM" id="MobiDB-lite"/>
    </source>
</evidence>
<accession>A0ABN9R490</accession>
<proteinExistence type="predicted"/>
<sequence length="664" mass="74407">AHSVVRRAFACVGCSVLQAARSVFMATAPRAQPRKAIRAISGPSGLTFQFGRARPARLVLVGPGGVIGSELSYNHEQTCWISRDSDNERLSWIPEESRWYFVKCKGVSFKKPEPGFLRSKSTQSMPHELESGSWEVCKSTSGITTSKNSSAIWEPDDTVYMDTVDNYFHQIVDSAISTKKKSHLDSAIAFGCKFNLRDAETMRNAQRARRFWDFEWNRKAQEVASRGIKLRHMLDFYEHIVCGQYGKKDPTTAEIVHDIIKHYTDTDRASLTNQYPPMGNDGISFPHYHVIHAWGSRHCDVLSALVYHLTEFTTRATTVAQIESDLRRYGREHLSPNLDKYVFFCAYCVNQWVSLSQFAGSSAVLTDDDAAFECDKFEEVATHISQAGGQAIVALDEACTPLTRIWCNSEIDEYFEKKRDIHFSTSSIFDMQDHHFSDVRKCGASCAEDKARILAKIESRDGGVDHFNERLKTEVKERFNTFRRNIASSQMHMPLKHVDPAAEIQALRAEVVRVSSELTTFRGHVAEEMHASASLRSTVESLKMQLESERVRSSTLQDAVDMLQQVALEQQGHIEWLIDSVSQGHIGGHQPTQGRCRTISHGRRTAGSVRRSADAPRAEPRGEHQLARGRPACAAEKLALRGQPAPARPLGPCALIARLGVTPP</sequence>
<feature type="region of interest" description="Disordered" evidence="1">
    <location>
        <begin position="587"/>
        <end position="630"/>
    </location>
</feature>
<dbReference type="EMBL" id="CAUYUJ010005421">
    <property type="protein sequence ID" value="CAK0813583.1"/>
    <property type="molecule type" value="Genomic_DNA"/>
</dbReference>
<keyword evidence="3" id="KW-1185">Reference proteome</keyword>
<comment type="caution">
    <text evidence="2">The sequence shown here is derived from an EMBL/GenBank/DDBJ whole genome shotgun (WGS) entry which is preliminary data.</text>
</comment>
<name>A0ABN9R490_9DINO</name>
<reference evidence="2" key="1">
    <citation type="submission" date="2023-10" db="EMBL/GenBank/DDBJ databases">
        <authorList>
            <person name="Chen Y."/>
            <person name="Shah S."/>
            <person name="Dougan E. K."/>
            <person name="Thang M."/>
            <person name="Chan C."/>
        </authorList>
    </citation>
    <scope>NUCLEOTIDE SEQUENCE [LARGE SCALE GENOMIC DNA]</scope>
</reference>
<gene>
    <name evidence="2" type="ORF">PCOR1329_LOCUS17452</name>
</gene>